<dbReference type="PROSITE" id="PS50102">
    <property type="entry name" value="RRM"/>
    <property type="match status" value="2"/>
</dbReference>
<reference evidence="5 6" key="1">
    <citation type="submission" date="2024-05" db="EMBL/GenBank/DDBJ databases">
        <title>Haplotype-resolved chromosome-level genome assembly of Huyou (Citrus changshanensis).</title>
        <authorList>
            <person name="Miao C."/>
            <person name="Chen W."/>
            <person name="Wu Y."/>
            <person name="Wang L."/>
            <person name="Zhao S."/>
            <person name="Grierson D."/>
            <person name="Xu C."/>
            <person name="Chen K."/>
        </authorList>
    </citation>
    <scope>NUCLEOTIDE SEQUENCE [LARGE SCALE GENOMIC DNA]</scope>
    <source>
        <strain evidence="5">01-14</strain>
        <tissue evidence="5">Leaf</tissue>
    </source>
</reference>
<keyword evidence="1" id="KW-0677">Repeat</keyword>
<proteinExistence type="predicted"/>
<evidence type="ECO:0000259" key="4">
    <source>
        <dbReference type="PROSITE" id="PS50102"/>
    </source>
</evidence>
<keyword evidence="6" id="KW-1185">Reference proteome</keyword>
<dbReference type="SUPFAM" id="SSF54928">
    <property type="entry name" value="RNA-binding domain, RBD"/>
    <property type="match status" value="2"/>
</dbReference>
<dbReference type="AlphaFoldDB" id="A0AAP0LTM2"/>
<dbReference type="InterPro" id="IPR000504">
    <property type="entry name" value="RRM_dom"/>
</dbReference>
<dbReference type="FunFam" id="3.30.70.330:FF:000239">
    <property type="entry name" value="Polyadenylate-binding protein"/>
    <property type="match status" value="1"/>
</dbReference>
<dbReference type="SMART" id="SM00360">
    <property type="entry name" value="RRM"/>
    <property type="match status" value="2"/>
</dbReference>
<dbReference type="PANTHER" id="PTHR24012">
    <property type="entry name" value="RNA BINDING PROTEIN"/>
    <property type="match status" value="1"/>
</dbReference>
<feature type="domain" description="RRM" evidence="4">
    <location>
        <begin position="1"/>
        <end position="92"/>
    </location>
</feature>
<organism evidence="5 6">
    <name type="scientific">Citrus x changshan-huyou</name>
    <dbReference type="NCBI Taxonomy" id="2935761"/>
    <lineage>
        <taxon>Eukaryota</taxon>
        <taxon>Viridiplantae</taxon>
        <taxon>Streptophyta</taxon>
        <taxon>Embryophyta</taxon>
        <taxon>Tracheophyta</taxon>
        <taxon>Spermatophyta</taxon>
        <taxon>Magnoliopsida</taxon>
        <taxon>eudicotyledons</taxon>
        <taxon>Gunneridae</taxon>
        <taxon>Pentapetalae</taxon>
        <taxon>rosids</taxon>
        <taxon>malvids</taxon>
        <taxon>Sapindales</taxon>
        <taxon>Rutaceae</taxon>
        <taxon>Aurantioideae</taxon>
        <taxon>Citrus</taxon>
    </lineage>
</organism>
<name>A0AAP0LTM2_9ROSI</name>
<dbReference type="Gene3D" id="3.30.70.330">
    <property type="match status" value="2"/>
</dbReference>
<dbReference type="GO" id="GO:0003723">
    <property type="term" value="F:RNA binding"/>
    <property type="evidence" value="ECO:0007669"/>
    <property type="project" value="UniProtKB-UniRule"/>
</dbReference>
<dbReference type="Proteomes" id="UP001428341">
    <property type="component" value="Unassembled WGS sequence"/>
</dbReference>
<feature type="domain" description="RRM" evidence="4">
    <location>
        <begin position="83"/>
        <end position="164"/>
    </location>
</feature>
<evidence type="ECO:0000256" key="2">
    <source>
        <dbReference type="ARBA" id="ARBA00022884"/>
    </source>
</evidence>
<evidence type="ECO:0000313" key="5">
    <source>
        <dbReference type="EMBL" id="KAK9180990.1"/>
    </source>
</evidence>
<dbReference type="InterPro" id="IPR035979">
    <property type="entry name" value="RBD_domain_sf"/>
</dbReference>
<sequence length="164" mass="17871">MGNLYLVIDSRASLSLRAARNSAPSNSVISQASHDPFSSFGNILSCKIATDGFGQSKGYGLVQFDNEESAQRKGNCTNKTKFNNIFVKNLTESTTDEDLKKIFGEYGTITSAVVMRDGDGKSKCFGFVNFENADDAAKTVDALNGDREWYVGKAQIISGREKEL</sequence>
<dbReference type="InterPro" id="IPR012677">
    <property type="entry name" value="Nucleotide-bd_a/b_plait_sf"/>
</dbReference>
<evidence type="ECO:0000313" key="6">
    <source>
        <dbReference type="Proteomes" id="UP001428341"/>
    </source>
</evidence>
<keyword evidence="2 3" id="KW-0694">RNA-binding</keyword>
<dbReference type="Pfam" id="PF00076">
    <property type="entry name" value="RRM_1"/>
    <property type="match status" value="2"/>
</dbReference>
<evidence type="ECO:0000256" key="1">
    <source>
        <dbReference type="ARBA" id="ARBA00022737"/>
    </source>
</evidence>
<gene>
    <name evidence="5" type="ORF">WN944_024127</name>
</gene>
<dbReference type="EMBL" id="JBCGBO010000024">
    <property type="protein sequence ID" value="KAK9180990.1"/>
    <property type="molecule type" value="Genomic_DNA"/>
</dbReference>
<evidence type="ECO:0000256" key="3">
    <source>
        <dbReference type="PROSITE-ProRule" id="PRU00176"/>
    </source>
</evidence>
<comment type="caution">
    <text evidence="5">The sequence shown here is derived from an EMBL/GenBank/DDBJ whole genome shotgun (WGS) entry which is preliminary data.</text>
</comment>
<accession>A0AAP0LTM2</accession>
<protein>
    <recommendedName>
        <fullName evidence="4">RRM domain-containing protein</fullName>
    </recommendedName>
</protein>